<dbReference type="NCBIfam" id="NF045659">
    <property type="entry name" value="DiMArgaseDdahMtb"/>
    <property type="match status" value="1"/>
</dbReference>
<dbReference type="PANTHER" id="PTHR47271:SF2">
    <property type="entry name" value="ARGININE DEIMINASE"/>
    <property type="match status" value="1"/>
</dbReference>
<evidence type="ECO:0000313" key="3">
    <source>
        <dbReference type="Proteomes" id="UP001152759"/>
    </source>
</evidence>
<reference evidence="2" key="1">
    <citation type="submission" date="2021-12" db="EMBL/GenBank/DDBJ databases">
        <authorList>
            <person name="King R."/>
        </authorList>
    </citation>
    <scope>NUCLEOTIDE SEQUENCE</scope>
</reference>
<feature type="region of interest" description="Disordered" evidence="1">
    <location>
        <begin position="1"/>
        <end position="22"/>
    </location>
</feature>
<dbReference type="Proteomes" id="UP001152759">
    <property type="component" value="Chromosome 1"/>
</dbReference>
<evidence type="ECO:0000256" key="1">
    <source>
        <dbReference type="SAM" id="MobiDB-lite"/>
    </source>
</evidence>
<dbReference type="GO" id="GO:0016990">
    <property type="term" value="F:arginine deiminase activity"/>
    <property type="evidence" value="ECO:0007669"/>
    <property type="project" value="TreeGrafter"/>
</dbReference>
<evidence type="ECO:0000313" key="2">
    <source>
        <dbReference type="EMBL" id="CAH0381734.1"/>
    </source>
</evidence>
<accession>A0A9P0EYZ5</accession>
<dbReference type="Pfam" id="PF19420">
    <property type="entry name" value="DDAH_eukar"/>
    <property type="match status" value="1"/>
</dbReference>
<name>A0A9P0EYZ5_BEMTA</name>
<feature type="compositionally biased region" description="Polar residues" evidence="1">
    <location>
        <begin position="1"/>
        <end position="14"/>
    </location>
</feature>
<dbReference type="PANTHER" id="PTHR47271">
    <property type="entry name" value="ARGININE DEIMINASE"/>
    <property type="match status" value="1"/>
</dbReference>
<dbReference type="Gene3D" id="3.75.10.10">
    <property type="entry name" value="L-arginine/glycine Amidinotransferase, Chain A"/>
    <property type="match status" value="1"/>
</dbReference>
<keyword evidence="3" id="KW-1185">Reference proteome</keyword>
<protein>
    <recommendedName>
        <fullName evidence="4">N-dimethylarginine dimethylaminohydrolase</fullName>
    </recommendedName>
</protein>
<dbReference type="AlphaFoldDB" id="A0A9P0EYZ5"/>
<sequence length="310" mass="34299">MSCSIANSCATKTGVSGKPARPVREATKRSILMCRPTFFTVAYKINPWMDPEAGVDQTKALKQWQRLYDVYQELGFDVHLVDPLPGLPDMVYAANGGLVLGNVAYGAKFLHPERHAEGPAYMAWFRKHGLKVAEPRETNEGQGDFLPVGDVILAGTGFRTNPRSHQEVARVFDREVVTLKLVNPRYYHLDTALTVLDREPVDASSPCIAYLESAFDEESLAILRDRFPNAILATEEDAAVFAMNVYSDGYNVVIPSRAKTFGRQLREHGYNPISVDLSELLLGGGSIKCCTLDLHPELSTASRHITRISS</sequence>
<dbReference type="KEGG" id="btab:109044769"/>
<evidence type="ECO:0008006" key="4">
    <source>
        <dbReference type="Google" id="ProtNLM"/>
    </source>
</evidence>
<proteinExistence type="predicted"/>
<dbReference type="GO" id="GO:0019546">
    <property type="term" value="P:L-arginine deiminase pathway"/>
    <property type="evidence" value="ECO:0007669"/>
    <property type="project" value="TreeGrafter"/>
</dbReference>
<dbReference type="SUPFAM" id="SSF55909">
    <property type="entry name" value="Pentein"/>
    <property type="match status" value="1"/>
</dbReference>
<dbReference type="EMBL" id="OU963862">
    <property type="protein sequence ID" value="CAH0381734.1"/>
    <property type="molecule type" value="Genomic_DNA"/>
</dbReference>
<gene>
    <name evidence="2" type="ORF">BEMITA_LOCUS1353</name>
</gene>
<dbReference type="OrthoDB" id="5912197at2759"/>
<organism evidence="2 3">
    <name type="scientific">Bemisia tabaci</name>
    <name type="common">Sweetpotato whitefly</name>
    <name type="synonym">Aleurodes tabaci</name>
    <dbReference type="NCBI Taxonomy" id="7038"/>
    <lineage>
        <taxon>Eukaryota</taxon>
        <taxon>Metazoa</taxon>
        <taxon>Ecdysozoa</taxon>
        <taxon>Arthropoda</taxon>
        <taxon>Hexapoda</taxon>
        <taxon>Insecta</taxon>
        <taxon>Pterygota</taxon>
        <taxon>Neoptera</taxon>
        <taxon>Paraneoptera</taxon>
        <taxon>Hemiptera</taxon>
        <taxon>Sternorrhyncha</taxon>
        <taxon>Aleyrodoidea</taxon>
        <taxon>Aleyrodidae</taxon>
        <taxon>Aleyrodinae</taxon>
        <taxon>Bemisia</taxon>
    </lineage>
</organism>